<dbReference type="Proteomes" id="UP001597280">
    <property type="component" value="Unassembled WGS sequence"/>
</dbReference>
<gene>
    <name evidence="2" type="ORF">ACFSDA_06780</name>
</gene>
<evidence type="ECO:0000256" key="1">
    <source>
        <dbReference type="SAM" id="Phobius"/>
    </source>
</evidence>
<keyword evidence="1" id="KW-1133">Transmembrane helix</keyword>
<keyword evidence="1" id="KW-0812">Transmembrane</keyword>
<protein>
    <recommendedName>
        <fullName evidence="4">PH domain-containing protein</fullName>
    </recommendedName>
</protein>
<sequence>MGKAARLARRHGLSRPLRTYRQSFPLWWHLLWIAMALVILVSVGVNQNLDVLTKAWGAAIPLLVGLVLWWLLTDVRLVLCEGGVVIGRFFPLLSPSVIPYGAIEPRGVTCVSDVGRFSKVSGREFGSTLFYFPQSRRGLLFDGPPAKAVRRRSGALASMFDSPPDTVRGGKLWAFAYRGRPEDLLAVMHRGMVGAGVPFAEALPGAALPERGVGATRDEARARINGFAP</sequence>
<keyword evidence="1" id="KW-0472">Membrane</keyword>
<feature type="transmembrane region" description="Helical" evidence="1">
    <location>
        <begin position="55"/>
        <end position="72"/>
    </location>
</feature>
<proteinExistence type="predicted"/>
<accession>A0ABW4PXG6</accession>
<comment type="caution">
    <text evidence="2">The sequence shown here is derived from an EMBL/GenBank/DDBJ whole genome shotgun (WGS) entry which is preliminary data.</text>
</comment>
<organism evidence="2 3">
    <name type="scientific">Brachybacterium rhamnosum</name>
    <dbReference type="NCBI Taxonomy" id="173361"/>
    <lineage>
        <taxon>Bacteria</taxon>
        <taxon>Bacillati</taxon>
        <taxon>Actinomycetota</taxon>
        <taxon>Actinomycetes</taxon>
        <taxon>Micrococcales</taxon>
        <taxon>Dermabacteraceae</taxon>
        <taxon>Brachybacterium</taxon>
    </lineage>
</organism>
<dbReference type="RefSeq" id="WP_343903992.1">
    <property type="nucleotide sequence ID" value="NZ_BAAAIS010000002.1"/>
</dbReference>
<evidence type="ECO:0000313" key="3">
    <source>
        <dbReference type="Proteomes" id="UP001597280"/>
    </source>
</evidence>
<keyword evidence="3" id="KW-1185">Reference proteome</keyword>
<name>A0ABW4PXG6_9MICO</name>
<reference evidence="3" key="1">
    <citation type="journal article" date="2019" name="Int. J. Syst. Evol. Microbiol.">
        <title>The Global Catalogue of Microorganisms (GCM) 10K type strain sequencing project: providing services to taxonomists for standard genome sequencing and annotation.</title>
        <authorList>
            <consortium name="The Broad Institute Genomics Platform"/>
            <consortium name="The Broad Institute Genome Sequencing Center for Infectious Disease"/>
            <person name="Wu L."/>
            <person name="Ma J."/>
        </authorList>
    </citation>
    <scope>NUCLEOTIDE SEQUENCE [LARGE SCALE GENOMIC DNA]</scope>
    <source>
        <strain evidence="3">JCM 11650</strain>
    </source>
</reference>
<evidence type="ECO:0008006" key="4">
    <source>
        <dbReference type="Google" id="ProtNLM"/>
    </source>
</evidence>
<dbReference type="EMBL" id="JBHUFL010000002">
    <property type="protein sequence ID" value="MFD1834780.1"/>
    <property type="molecule type" value="Genomic_DNA"/>
</dbReference>
<feature type="transmembrane region" description="Helical" evidence="1">
    <location>
        <begin position="24"/>
        <end position="43"/>
    </location>
</feature>
<evidence type="ECO:0000313" key="2">
    <source>
        <dbReference type="EMBL" id="MFD1834780.1"/>
    </source>
</evidence>